<evidence type="ECO:0000256" key="1">
    <source>
        <dbReference type="ARBA" id="ARBA00023015"/>
    </source>
</evidence>
<dbReference type="InterPro" id="IPR036388">
    <property type="entry name" value="WH-like_DNA-bd_sf"/>
</dbReference>
<dbReference type="RefSeq" id="WP_106523664.1">
    <property type="nucleotide sequence ID" value="NZ_PYGD01000006.1"/>
</dbReference>
<organism evidence="5 6">
    <name type="scientific">Taibaiella chishuiensis</name>
    <dbReference type="NCBI Taxonomy" id="1434707"/>
    <lineage>
        <taxon>Bacteria</taxon>
        <taxon>Pseudomonadati</taxon>
        <taxon>Bacteroidota</taxon>
        <taxon>Chitinophagia</taxon>
        <taxon>Chitinophagales</taxon>
        <taxon>Chitinophagaceae</taxon>
        <taxon>Taibaiella</taxon>
    </lineage>
</organism>
<dbReference type="PANTHER" id="PTHR44688">
    <property type="entry name" value="DNA-BINDING TRANSCRIPTIONAL ACTIVATOR DEVR_DOSR"/>
    <property type="match status" value="1"/>
</dbReference>
<dbReference type="GO" id="GO:0003677">
    <property type="term" value="F:DNA binding"/>
    <property type="evidence" value="ECO:0007669"/>
    <property type="project" value="UniProtKB-KW"/>
</dbReference>
<evidence type="ECO:0000256" key="3">
    <source>
        <dbReference type="ARBA" id="ARBA00023163"/>
    </source>
</evidence>
<protein>
    <submittedName>
        <fullName evidence="5">Regulatory LuxR family protein</fullName>
    </submittedName>
</protein>
<dbReference type="AlphaFoldDB" id="A0A2P8D1H1"/>
<feature type="domain" description="HTH luxR-type" evidence="4">
    <location>
        <begin position="186"/>
        <end position="251"/>
    </location>
</feature>
<dbReference type="Pfam" id="PF00196">
    <property type="entry name" value="GerE"/>
    <property type="match status" value="1"/>
</dbReference>
<accession>A0A2P8D1H1</accession>
<gene>
    <name evidence="5" type="ORF">B0I18_10662</name>
</gene>
<keyword evidence="3" id="KW-0804">Transcription</keyword>
<proteinExistence type="predicted"/>
<dbReference type="PANTHER" id="PTHR44688:SF16">
    <property type="entry name" value="DNA-BINDING TRANSCRIPTIONAL ACTIVATOR DEVR_DOSR"/>
    <property type="match status" value="1"/>
</dbReference>
<dbReference type="EMBL" id="PYGD01000006">
    <property type="protein sequence ID" value="PSK91052.1"/>
    <property type="molecule type" value="Genomic_DNA"/>
</dbReference>
<keyword evidence="2" id="KW-0238">DNA-binding</keyword>
<reference evidence="5 6" key="1">
    <citation type="submission" date="2018-03" db="EMBL/GenBank/DDBJ databases">
        <title>Genomic Encyclopedia of Type Strains, Phase III (KMG-III): the genomes of soil and plant-associated and newly described type strains.</title>
        <authorList>
            <person name="Whitman W."/>
        </authorList>
    </citation>
    <scope>NUCLEOTIDE SEQUENCE [LARGE SCALE GENOMIC DNA]</scope>
    <source>
        <strain evidence="5 6">CGMCC 1.12700</strain>
    </source>
</reference>
<dbReference type="PROSITE" id="PS50043">
    <property type="entry name" value="HTH_LUXR_2"/>
    <property type="match status" value="1"/>
</dbReference>
<name>A0A2P8D1H1_9BACT</name>
<dbReference type="PRINTS" id="PR00038">
    <property type="entry name" value="HTHLUXR"/>
</dbReference>
<dbReference type="Gene3D" id="3.30.450.20">
    <property type="entry name" value="PAS domain"/>
    <property type="match status" value="1"/>
</dbReference>
<keyword evidence="6" id="KW-1185">Reference proteome</keyword>
<sequence>MKSPAQHSLLTKNRPGPVTEADRLQLNGYIEVLKALSRLTYESVYVIDYENMAFDHVSVNPLFLSGHTAAEVQQMGYEFYFRNVPEQDLELLAILNDAGFDFFEKVPREERKTYSITYDFHLRNASGKEVLINHKLTPLFLNASGKIWKAVCIVSISHHKTAGNVIIHKQGTEELWTLDTKTRRWHKSSKPKLTERETEVLRLYAQGMTINQIADKLHVVPDTVKYYRRKIFENFEVANIVEALAYAMHHKII</sequence>
<dbReference type="CDD" id="cd06170">
    <property type="entry name" value="LuxR_C_like"/>
    <property type="match status" value="1"/>
</dbReference>
<dbReference type="InterPro" id="IPR000792">
    <property type="entry name" value="Tscrpt_reg_LuxR_C"/>
</dbReference>
<dbReference type="Proteomes" id="UP000240572">
    <property type="component" value="Unassembled WGS sequence"/>
</dbReference>
<dbReference type="SMART" id="SM00421">
    <property type="entry name" value="HTH_LUXR"/>
    <property type="match status" value="1"/>
</dbReference>
<evidence type="ECO:0000256" key="2">
    <source>
        <dbReference type="ARBA" id="ARBA00023125"/>
    </source>
</evidence>
<keyword evidence="1" id="KW-0805">Transcription regulation</keyword>
<dbReference type="GO" id="GO:0006355">
    <property type="term" value="P:regulation of DNA-templated transcription"/>
    <property type="evidence" value="ECO:0007669"/>
    <property type="project" value="InterPro"/>
</dbReference>
<evidence type="ECO:0000259" key="4">
    <source>
        <dbReference type="PROSITE" id="PS50043"/>
    </source>
</evidence>
<dbReference type="OrthoDB" id="1727128at2"/>
<comment type="caution">
    <text evidence="5">The sequence shown here is derived from an EMBL/GenBank/DDBJ whole genome shotgun (WGS) entry which is preliminary data.</text>
</comment>
<evidence type="ECO:0000313" key="6">
    <source>
        <dbReference type="Proteomes" id="UP000240572"/>
    </source>
</evidence>
<dbReference type="SUPFAM" id="SSF46894">
    <property type="entry name" value="C-terminal effector domain of the bipartite response regulators"/>
    <property type="match status" value="1"/>
</dbReference>
<dbReference type="Gene3D" id="1.10.10.10">
    <property type="entry name" value="Winged helix-like DNA-binding domain superfamily/Winged helix DNA-binding domain"/>
    <property type="match status" value="1"/>
</dbReference>
<dbReference type="InterPro" id="IPR016032">
    <property type="entry name" value="Sig_transdc_resp-reg_C-effctor"/>
</dbReference>
<evidence type="ECO:0000313" key="5">
    <source>
        <dbReference type="EMBL" id="PSK91052.1"/>
    </source>
</evidence>